<name>A0A0L0SQJ3_ALLM3</name>
<reference evidence="3" key="2">
    <citation type="submission" date="2009-11" db="EMBL/GenBank/DDBJ databases">
        <title>The Genome Sequence of Allomyces macrogynus strain ATCC 38327.</title>
        <authorList>
            <consortium name="The Broad Institute Genome Sequencing Platform"/>
            <person name="Russ C."/>
            <person name="Cuomo C."/>
            <person name="Shea T."/>
            <person name="Young S.K."/>
            <person name="Zeng Q."/>
            <person name="Koehrsen M."/>
            <person name="Haas B."/>
            <person name="Borodovsky M."/>
            <person name="Guigo R."/>
            <person name="Alvarado L."/>
            <person name="Berlin A."/>
            <person name="Borenstein D."/>
            <person name="Chen Z."/>
            <person name="Engels R."/>
            <person name="Freedman E."/>
            <person name="Gellesch M."/>
            <person name="Goldberg J."/>
            <person name="Griggs A."/>
            <person name="Gujja S."/>
            <person name="Heiman D."/>
            <person name="Hepburn T."/>
            <person name="Howarth C."/>
            <person name="Jen D."/>
            <person name="Larson L."/>
            <person name="Lewis B."/>
            <person name="Mehta T."/>
            <person name="Park D."/>
            <person name="Pearson M."/>
            <person name="Roberts A."/>
            <person name="Saif S."/>
            <person name="Shenoy N."/>
            <person name="Sisk P."/>
            <person name="Stolte C."/>
            <person name="Sykes S."/>
            <person name="Walk T."/>
            <person name="White J."/>
            <person name="Yandava C."/>
            <person name="Burger G."/>
            <person name="Gray M.W."/>
            <person name="Holland P.W.H."/>
            <person name="King N."/>
            <person name="Lang F.B.F."/>
            <person name="Roger A.J."/>
            <person name="Ruiz-Trillo I."/>
            <person name="Lander E."/>
            <person name="Nusbaum C."/>
        </authorList>
    </citation>
    <scope>NUCLEOTIDE SEQUENCE [LARGE SCALE GENOMIC DNA]</scope>
    <source>
        <strain evidence="3">ATCC 38327</strain>
    </source>
</reference>
<dbReference type="VEuPathDB" id="FungiDB:AMAG_09975"/>
<sequence length="229" mass="23686">MTAQVDVSPGPGAIAAAGTGAQLPTVPRVDASFPDPAQPRVPGDGVPPTALANAGSAPQPVFSAEKEQCQAWMAPGVSSNNRALWITGCLWTPSGYQCQADPHVTLAPSCSMGDVWNPDCAPTDWLYPINTTAGTLVRVRGCVGTADTRGAFLCLPESALSATDELAVMLRDVQVPCFLNVESHLSPATSLSSGSSRSAVAGPPGSAALCFMVMGLVVVCRLSSWWPEY</sequence>
<evidence type="ECO:0000313" key="2">
    <source>
        <dbReference type="EMBL" id="KNE64620.1"/>
    </source>
</evidence>
<accession>A0A0L0SQJ3</accession>
<gene>
    <name evidence="2" type="ORF">AMAG_09975</name>
</gene>
<feature type="region of interest" description="Disordered" evidence="1">
    <location>
        <begin position="33"/>
        <end position="59"/>
    </location>
</feature>
<evidence type="ECO:0000313" key="3">
    <source>
        <dbReference type="Proteomes" id="UP000054350"/>
    </source>
</evidence>
<dbReference type="AlphaFoldDB" id="A0A0L0SQJ3"/>
<keyword evidence="3" id="KW-1185">Reference proteome</keyword>
<protein>
    <submittedName>
        <fullName evidence="2">Uncharacterized protein</fullName>
    </submittedName>
</protein>
<reference evidence="2 3" key="1">
    <citation type="submission" date="2009-11" db="EMBL/GenBank/DDBJ databases">
        <title>Annotation of Allomyces macrogynus ATCC 38327.</title>
        <authorList>
            <consortium name="The Broad Institute Genome Sequencing Platform"/>
            <person name="Russ C."/>
            <person name="Cuomo C."/>
            <person name="Burger G."/>
            <person name="Gray M.W."/>
            <person name="Holland P.W.H."/>
            <person name="King N."/>
            <person name="Lang F.B.F."/>
            <person name="Roger A.J."/>
            <person name="Ruiz-Trillo I."/>
            <person name="Young S.K."/>
            <person name="Zeng Q."/>
            <person name="Gargeya S."/>
            <person name="Fitzgerald M."/>
            <person name="Haas B."/>
            <person name="Abouelleil A."/>
            <person name="Alvarado L."/>
            <person name="Arachchi H.M."/>
            <person name="Berlin A."/>
            <person name="Chapman S.B."/>
            <person name="Gearin G."/>
            <person name="Goldberg J."/>
            <person name="Griggs A."/>
            <person name="Gujja S."/>
            <person name="Hansen M."/>
            <person name="Heiman D."/>
            <person name="Howarth C."/>
            <person name="Larimer J."/>
            <person name="Lui A."/>
            <person name="MacDonald P.J.P."/>
            <person name="McCowen C."/>
            <person name="Montmayeur A."/>
            <person name="Murphy C."/>
            <person name="Neiman D."/>
            <person name="Pearson M."/>
            <person name="Priest M."/>
            <person name="Roberts A."/>
            <person name="Saif S."/>
            <person name="Shea T."/>
            <person name="Sisk P."/>
            <person name="Stolte C."/>
            <person name="Sykes S."/>
            <person name="Wortman J."/>
            <person name="Nusbaum C."/>
            <person name="Birren B."/>
        </authorList>
    </citation>
    <scope>NUCLEOTIDE SEQUENCE [LARGE SCALE GENOMIC DNA]</scope>
    <source>
        <strain evidence="2 3">ATCC 38327</strain>
    </source>
</reference>
<organism evidence="2 3">
    <name type="scientific">Allomyces macrogynus (strain ATCC 38327)</name>
    <name type="common">Allomyces javanicus var. macrogynus</name>
    <dbReference type="NCBI Taxonomy" id="578462"/>
    <lineage>
        <taxon>Eukaryota</taxon>
        <taxon>Fungi</taxon>
        <taxon>Fungi incertae sedis</taxon>
        <taxon>Blastocladiomycota</taxon>
        <taxon>Blastocladiomycetes</taxon>
        <taxon>Blastocladiales</taxon>
        <taxon>Blastocladiaceae</taxon>
        <taxon>Allomyces</taxon>
    </lineage>
</organism>
<proteinExistence type="predicted"/>
<dbReference type="EMBL" id="GG745345">
    <property type="protein sequence ID" value="KNE64620.1"/>
    <property type="molecule type" value="Genomic_DNA"/>
</dbReference>
<feature type="region of interest" description="Disordered" evidence="1">
    <location>
        <begin position="1"/>
        <end position="21"/>
    </location>
</feature>
<dbReference type="Proteomes" id="UP000054350">
    <property type="component" value="Unassembled WGS sequence"/>
</dbReference>
<evidence type="ECO:0000256" key="1">
    <source>
        <dbReference type="SAM" id="MobiDB-lite"/>
    </source>
</evidence>
<feature type="compositionally biased region" description="Low complexity" evidence="1">
    <location>
        <begin position="9"/>
        <end position="21"/>
    </location>
</feature>